<reference evidence="1 2" key="1">
    <citation type="journal article" date="2014" name="Curr. Microbiol.">
        <title>Spirosoma radiotolerans sp. nov., a gamma-radiation-resistant bacterium isolated from gamma ray-irradiated soil.</title>
        <authorList>
            <person name="Lee J.J."/>
            <person name="Srinivasan S."/>
            <person name="Lim S."/>
            <person name="Joe M."/>
            <person name="Im S."/>
            <person name="Bae S.I."/>
            <person name="Park K.R."/>
            <person name="Han J.H."/>
            <person name="Park S.H."/>
            <person name="Joo B.M."/>
            <person name="Park S.J."/>
            <person name="Kim M.K."/>
        </authorList>
    </citation>
    <scope>NUCLEOTIDE SEQUENCE [LARGE SCALE GENOMIC DNA]</scope>
    <source>
        <strain evidence="1 2">DG5A</strain>
    </source>
</reference>
<dbReference type="EMBL" id="CP010429">
    <property type="protein sequence ID" value="AKD53869.1"/>
    <property type="molecule type" value="Genomic_DNA"/>
</dbReference>
<name>A0A0E3ZRZ3_9BACT</name>
<evidence type="ECO:0008006" key="3">
    <source>
        <dbReference type="Google" id="ProtNLM"/>
    </source>
</evidence>
<evidence type="ECO:0000313" key="2">
    <source>
        <dbReference type="Proteomes" id="UP000033054"/>
    </source>
</evidence>
<keyword evidence="2" id="KW-1185">Reference proteome</keyword>
<dbReference type="Proteomes" id="UP000033054">
    <property type="component" value="Chromosome"/>
</dbReference>
<gene>
    <name evidence="1" type="ORF">SD10_02060</name>
</gene>
<dbReference type="PATRIC" id="fig|1379870.5.peg.457"/>
<dbReference type="PROSITE" id="PS51257">
    <property type="entry name" value="PROKAR_LIPOPROTEIN"/>
    <property type="match status" value="1"/>
</dbReference>
<evidence type="ECO:0000313" key="1">
    <source>
        <dbReference type="EMBL" id="AKD53869.1"/>
    </source>
</evidence>
<dbReference type="OrthoDB" id="957257at2"/>
<dbReference type="KEGG" id="srd:SD10_02060"/>
<dbReference type="RefSeq" id="WP_046375463.1">
    <property type="nucleotide sequence ID" value="NZ_CP010429.1"/>
</dbReference>
<sequence length="190" mass="20532">MKTLKWLLIAVVGLVGCSKPTPDPQVAEDTKATLNGQAWSGFSTAWKTPSDSCSMNTINLSIQNTLPYPRARLLAPANCAGYCGDQLLSFTRIPLAVGVYTLSAHQPCSANPTQVGVSFMTLIGGDVLRDQYQPQLTKAGTITITKYDSQGGEIEGSFEVTLVRDDRWQPTSDAAETVQFQNGSFRTKLP</sequence>
<dbReference type="HOGENOM" id="CLU_1427193_0_0_10"/>
<protein>
    <recommendedName>
        <fullName evidence="3">Lipoprotein</fullName>
    </recommendedName>
</protein>
<proteinExistence type="predicted"/>
<dbReference type="AlphaFoldDB" id="A0A0E3ZRZ3"/>
<organism evidence="1 2">
    <name type="scientific">Spirosoma radiotolerans</name>
    <dbReference type="NCBI Taxonomy" id="1379870"/>
    <lineage>
        <taxon>Bacteria</taxon>
        <taxon>Pseudomonadati</taxon>
        <taxon>Bacteroidota</taxon>
        <taxon>Cytophagia</taxon>
        <taxon>Cytophagales</taxon>
        <taxon>Cytophagaceae</taxon>
        <taxon>Spirosoma</taxon>
    </lineage>
</organism>
<accession>A0A0E3ZRZ3</accession>